<protein>
    <submittedName>
        <fullName evidence="2">ABC transporter permease</fullName>
    </submittedName>
</protein>
<evidence type="ECO:0000256" key="1">
    <source>
        <dbReference type="SAM" id="Phobius"/>
    </source>
</evidence>
<feature type="transmembrane region" description="Helical" evidence="1">
    <location>
        <begin position="185"/>
        <end position="203"/>
    </location>
</feature>
<proteinExistence type="predicted"/>
<dbReference type="Proteomes" id="UP000512286">
    <property type="component" value="Chromosome"/>
</dbReference>
<keyword evidence="1" id="KW-0472">Membrane</keyword>
<dbReference type="EMBL" id="CP059378">
    <property type="protein sequence ID" value="QLY81464.1"/>
    <property type="molecule type" value="Genomic_DNA"/>
</dbReference>
<dbReference type="RefSeq" id="WP_181603037.1">
    <property type="nucleotide sequence ID" value="NZ_CP059378.1"/>
</dbReference>
<feature type="transmembrane region" description="Helical" evidence="1">
    <location>
        <begin position="52"/>
        <end position="72"/>
    </location>
</feature>
<dbReference type="KEGG" id="cint:HZF06_07735"/>
<feature type="transmembrane region" description="Helical" evidence="1">
    <location>
        <begin position="20"/>
        <end position="40"/>
    </location>
</feature>
<evidence type="ECO:0000313" key="3">
    <source>
        <dbReference type="Proteomes" id="UP000512286"/>
    </source>
</evidence>
<feature type="transmembrane region" description="Helical" evidence="1">
    <location>
        <begin position="236"/>
        <end position="258"/>
    </location>
</feature>
<organism evidence="2 3">
    <name type="scientific">Clostridium intestinale</name>
    <dbReference type="NCBI Taxonomy" id="36845"/>
    <lineage>
        <taxon>Bacteria</taxon>
        <taxon>Bacillati</taxon>
        <taxon>Bacillota</taxon>
        <taxon>Clostridia</taxon>
        <taxon>Eubacteriales</taxon>
        <taxon>Clostridiaceae</taxon>
        <taxon>Clostridium</taxon>
    </lineage>
</organism>
<name>A0A7D7AG50_9CLOT</name>
<gene>
    <name evidence="2" type="ORF">HZF06_07735</name>
</gene>
<dbReference type="AlphaFoldDB" id="A0A7D7AG50"/>
<evidence type="ECO:0000313" key="2">
    <source>
        <dbReference type="EMBL" id="QLY81464.1"/>
    </source>
</evidence>
<keyword evidence="1" id="KW-1133">Transmembrane helix</keyword>
<accession>A0A7D7AG50</accession>
<keyword evidence="1" id="KW-0812">Transmembrane</keyword>
<reference evidence="2 3" key="1">
    <citation type="submission" date="2020-07" db="EMBL/GenBank/DDBJ databases">
        <title>Electron transfer.</title>
        <authorList>
            <person name="Huang L."/>
            <person name="Liu X."/>
            <person name="Zhou S."/>
        </authorList>
    </citation>
    <scope>NUCLEOTIDE SEQUENCE [LARGE SCALE GENOMIC DNA]</scope>
    <source>
        <strain evidence="2 3">Lx1</strain>
    </source>
</reference>
<feature type="transmembrane region" description="Helical" evidence="1">
    <location>
        <begin position="156"/>
        <end position="178"/>
    </location>
</feature>
<sequence>MFNLIQADLFKLRKTTAIKVLFLITTLSSLIMAVIAYSIAKGSFDGMNGIGFMFSDINVISILGGVMAGIFISGDFENKIIHGAISSGNSRGAVIISKAVAFFCSIIVILIPYVVVTIVALNIGNKFNMGNVALGFLNVMTIDYGTVFSSTEVLKLLGVIITLIIVYVAQVSICVPIALTTKKPVLVVGIYYGVTILVAQLSALGEKNSVLKNILSIMPYGGNYTLINLNTGTEDIVKAVIVSLVFIVLMLGVTYSLFRKAEIK</sequence>
<feature type="transmembrane region" description="Helical" evidence="1">
    <location>
        <begin position="93"/>
        <end position="121"/>
    </location>
</feature>